<dbReference type="RefSeq" id="WP_156274368.1">
    <property type="nucleotide sequence ID" value="NZ_CP046244.1"/>
</dbReference>
<feature type="transmembrane region" description="Helical" evidence="7">
    <location>
        <begin position="214"/>
        <end position="238"/>
    </location>
</feature>
<feature type="transmembrane region" description="Helical" evidence="7">
    <location>
        <begin position="100"/>
        <end position="119"/>
    </location>
</feature>
<dbReference type="OrthoDB" id="9805749at2"/>
<organism evidence="8 9">
    <name type="scientific">Neomoorella glycerini</name>
    <dbReference type="NCBI Taxonomy" id="55779"/>
    <lineage>
        <taxon>Bacteria</taxon>
        <taxon>Bacillati</taxon>
        <taxon>Bacillota</taxon>
        <taxon>Clostridia</taxon>
        <taxon>Neomoorellales</taxon>
        <taxon>Neomoorellaceae</taxon>
        <taxon>Neomoorella</taxon>
    </lineage>
</organism>
<dbReference type="GO" id="GO:0005886">
    <property type="term" value="C:plasma membrane"/>
    <property type="evidence" value="ECO:0007669"/>
    <property type="project" value="TreeGrafter"/>
</dbReference>
<gene>
    <name evidence="8" type="primary">ywdJ_2</name>
    <name evidence="8" type="ORF">MGLY_25410</name>
</gene>
<dbReference type="NCBIfam" id="NF037981">
    <property type="entry name" value="NCS2_1"/>
    <property type="match status" value="1"/>
</dbReference>
<evidence type="ECO:0000256" key="7">
    <source>
        <dbReference type="SAM" id="Phobius"/>
    </source>
</evidence>
<evidence type="ECO:0000313" key="8">
    <source>
        <dbReference type="EMBL" id="QGP93141.1"/>
    </source>
</evidence>
<keyword evidence="9" id="KW-1185">Reference proteome</keyword>
<feature type="transmembrane region" description="Helical" evidence="7">
    <location>
        <begin position="74"/>
        <end position="94"/>
    </location>
</feature>
<dbReference type="InterPro" id="IPR006043">
    <property type="entry name" value="NCS2"/>
</dbReference>
<dbReference type="Pfam" id="PF00860">
    <property type="entry name" value="Xan_ur_permease"/>
    <property type="match status" value="1"/>
</dbReference>
<accession>A0A6I5ZUS1</accession>
<keyword evidence="4 7" id="KW-0812">Transmembrane</keyword>
<feature type="transmembrane region" description="Helical" evidence="7">
    <location>
        <begin position="342"/>
        <end position="363"/>
    </location>
</feature>
<dbReference type="PANTHER" id="PTHR42810">
    <property type="entry name" value="PURINE PERMEASE C1399.01C-RELATED"/>
    <property type="match status" value="1"/>
</dbReference>
<keyword evidence="6 7" id="KW-0472">Membrane</keyword>
<feature type="transmembrane region" description="Helical" evidence="7">
    <location>
        <begin position="423"/>
        <end position="445"/>
    </location>
</feature>
<evidence type="ECO:0000256" key="5">
    <source>
        <dbReference type="ARBA" id="ARBA00022989"/>
    </source>
</evidence>
<feature type="transmembrane region" description="Helical" evidence="7">
    <location>
        <begin position="369"/>
        <end position="387"/>
    </location>
</feature>
<feature type="transmembrane region" description="Helical" evidence="7">
    <location>
        <begin position="259"/>
        <end position="284"/>
    </location>
</feature>
<keyword evidence="5 7" id="KW-1133">Transmembrane helix</keyword>
<evidence type="ECO:0000256" key="1">
    <source>
        <dbReference type="ARBA" id="ARBA00004141"/>
    </source>
</evidence>
<sequence>MPKNMLEDLPVWEKKSFPDDARQPDAAIKKYTGVLLQALEWLVFDSMWIVMVPTVIGPAIGLDRPGMASLSQRLFFFTGLASLLQVTTGHKMPIFEGPAALWWALIIGMGNAAAVRGYAPELLRGSLEMGLIISGAVLALMSLTGLTSRIMKLFTPVVTGSVLVMVALQLSGSIIKGVIGVGFLGQPLSPVAIITSLAVIGIITFLSLKGNRLIKSLSVLAGIVAGWLGMALAGYADLPRGIDFTSLAVPRLLTWGKPAFDGGMVLTCVIAGVVLIPNVVASIVAMGEVTGVKVNNQVHNRGVFFNGVANILAGLGATVGSVPTATSAGFARVTGMTDRLPFILACGLLIFLGFQPAIGMILASIPGPVSNAAMLVTACTLFIFGLQEYARVKFTDRETFVVGIAILAGTGIMFLPANTFKALPVWISYLASNGTIVSMLVCIFLEHIVFPNRKKFN</sequence>
<name>A0A6I5ZUS1_9FIRM</name>
<feature type="transmembrane region" description="Helical" evidence="7">
    <location>
        <begin position="399"/>
        <end position="417"/>
    </location>
</feature>
<reference evidence="8 9" key="1">
    <citation type="submission" date="2019-11" db="EMBL/GenBank/DDBJ databases">
        <title>Genome sequence of Moorella glycerini DSM11254.</title>
        <authorList>
            <person name="Poehlein A."/>
            <person name="Boeer T."/>
            <person name="Daniel R."/>
        </authorList>
    </citation>
    <scope>NUCLEOTIDE SEQUENCE [LARGE SCALE GENOMIC DNA]</scope>
    <source>
        <strain evidence="8 9">DSM 11254</strain>
    </source>
</reference>
<keyword evidence="3" id="KW-0813">Transport</keyword>
<evidence type="ECO:0000256" key="3">
    <source>
        <dbReference type="ARBA" id="ARBA00022448"/>
    </source>
</evidence>
<evidence type="ECO:0000256" key="2">
    <source>
        <dbReference type="ARBA" id="ARBA00008821"/>
    </source>
</evidence>
<feature type="transmembrane region" description="Helical" evidence="7">
    <location>
        <begin position="41"/>
        <end position="62"/>
    </location>
</feature>
<dbReference type="GO" id="GO:0042907">
    <property type="term" value="F:xanthine transmembrane transporter activity"/>
    <property type="evidence" value="ECO:0007669"/>
    <property type="project" value="TreeGrafter"/>
</dbReference>
<comment type="similarity">
    <text evidence="2">Belongs to the nucleobase:cation symporter-2 (NCS2) (TC 2.A.40) family.</text>
</comment>
<proteinExistence type="inferred from homology"/>
<feature type="transmembrane region" description="Helical" evidence="7">
    <location>
        <begin position="191"/>
        <end position="208"/>
    </location>
</feature>
<feature type="transmembrane region" description="Helical" evidence="7">
    <location>
        <begin position="131"/>
        <end position="151"/>
    </location>
</feature>
<evidence type="ECO:0000313" key="9">
    <source>
        <dbReference type="Proteomes" id="UP000425916"/>
    </source>
</evidence>
<protein>
    <submittedName>
        <fullName evidence="8">Purine permease YwdJ</fullName>
    </submittedName>
</protein>
<evidence type="ECO:0000256" key="6">
    <source>
        <dbReference type="ARBA" id="ARBA00023136"/>
    </source>
</evidence>
<feature type="transmembrane region" description="Helical" evidence="7">
    <location>
        <begin position="157"/>
        <end position="179"/>
    </location>
</feature>
<dbReference type="Proteomes" id="UP000425916">
    <property type="component" value="Chromosome"/>
</dbReference>
<dbReference type="EMBL" id="CP046244">
    <property type="protein sequence ID" value="QGP93141.1"/>
    <property type="molecule type" value="Genomic_DNA"/>
</dbReference>
<comment type="subcellular location">
    <subcellularLocation>
        <location evidence="1">Membrane</location>
        <topology evidence="1">Multi-pass membrane protein</topology>
    </subcellularLocation>
</comment>
<dbReference type="PANTHER" id="PTHR42810:SF1">
    <property type="entry name" value="PURINE PERMEASE YWDJ-RELATED"/>
    <property type="match status" value="1"/>
</dbReference>
<dbReference type="AlphaFoldDB" id="A0A6I5ZUS1"/>
<evidence type="ECO:0000256" key="4">
    <source>
        <dbReference type="ARBA" id="ARBA00022692"/>
    </source>
</evidence>